<sequence length="297" mass="31816">MTTLIPALSEISRNYRAVFCDLWGCLHNGQTPFPTAVTALQQFRAAGGTVVLMTNAPRPFGSVAAQLELIGAPRDCYDMIVSSGDAAQYALVTGAVGFKVHHIGPEKDLAFFTDLPPDLLALAKQHPPVERVPLDQAEGIVCTGPFDDAIDTPEDYRATLLYAKTKGLKLLCANPDIVVDMGEKRIYCAGALAQAYDAMGGESLYFGKPHPPIYDLARRKLAETVGSIPNDEILCIGDGPRTDVMGGISEGIDTLFITGGIEAKQFGPDAAAPDPALLDRWLAQEQLSPSYAMGHLR</sequence>
<evidence type="ECO:0000313" key="1">
    <source>
        <dbReference type="EMBL" id="QWK89987.1"/>
    </source>
</evidence>
<dbReference type="NCBIfam" id="TIGR01459">
    <property type="entry name" value="HAD-SF-IIA-hyp4"/>
    <property type="match status" value="1"/>
</dbReference>
<organism evidence="1 2">
    <name type="scientific">Gemmobacter fulvus</name>
    <dbReference type="NCBI Taxonomy" id="2840474"/>
    <lineage>
        <taxon>Bacteria</taxon>
        <taxon>Pseudomonadati</taxon>
        <taxon>Pseudomonadota</taxon>
        <taxon>Alphaproteobacteria</taxon>
        <taxon>Rhodobacterales</taxon>
        <taxon>Paracoccaceae</taxon>
        <taxon>Gemmobacter</taxon>
    </lineage>
</organism>
<protein>
    <submittedName>
        <fullName evidence="1">TIGR01459 family HAD-type hydrolase</fullName>
    </submittedName>
</protein>
<dbReference type="GO" id="GO:0016791">
    <property type="term" value="F:phosphatase activity"/>
    <property type="evidence" value="ECO:0007669"/>
    <property type="project" value="TreeGrafter"/>
</dbReference>
<dbReference type="KEGG" id="gfu:KM031_14295"/>
<dbReference type="InterPro" id="IPR036412">
    <property type="entry name" value="HAD-like_sf"/>
</dbReference>
<dbReference type="RefSeq" id="WP_215506763.1">
    <property type="nucleotide sequence ID" value="NZ_CP076361.1"/>
</dbReference>
<dbReference type="PANTHER" id="PTHR19288">
    <property type="entry name" value="4-NITROPHENYLPHOSPHATASE-RELATED"/>
    <property type="match status" value="1"/>
</dbReference>
<gene>
    <name evidence="1" type="ORF">KM031_14295</name>
</gene>
<dbReference type="Pfam" id="PF13242">
    <property type="entry name" value="Hydrolase_like"/>
    <property type="match status" value="1"/>
</dbReference>
<dbReference type="GO" id="GO:0005737">
    <property type="term" value="C:cytoplasm"/>
    <property type="evidence" value="ECO:0007669"/>
    <property type="project" value="TreeGrafter"/>
</dbReference>
<proteinExistence type="predicted"/>
<dbReference type="SUPFAM" id="SSF56784">
    <property type="entry name" value="HAD-like"/>
    <property type="match status" value="1"/>
</dbReference>
<dbReference type="EMBL" id="CP076361">
    <property type="protein sequence ID" value="QWK89987.1"/>
    <property type="molecule type" value="Genomic_DNA"/>
</dbReference>
<evidence type="ECO:0000313" key="2">
    <source>
        <dbReference type="Proteomes" id="UP000679352"/>
    </source>
</evidence>
<dbReference type="Proteomes" id="UP000679352">
    <property type="component" value="Chromosome"/>
</dbReference>
<dbReference type="Gene3D" id="3.40.50.1000">
    <property type="entry name" value="HAD superfamily/HAD-like"/>
    <property type="match status" value="2"/>
</dbReference>
<dbReference type="AlphaFoldDB" id="A0A975P606"/>
<keyword evidence="2" id="KW-1185">Reference proteome</keyword>
<dbReference type="NCBIfam" id="TIGR01460">
    <property type="entry name" value="HAD-SF-IIA"/>
    <property type="match status" value="1"/>
</dbReference>
<keyword evidence="1" id="KW-0378">Hydrolase</keyword>
<reference evidence="1" key="1">
    <citation type="submission" date="2021-06" db="EMBL/GenBank/DDBJ databases">
        <title>Direct submission.</title>
        <authorList>
            <person name="Lee C.-S."/>
            <person name="Jin L."/>
        </authorList>
    </citation>
    <scope>NUCLEOTIDE SEQUENCE</scope>
    <source>
        <strain evidence="1">Con5</strain>
    </source>
</reference>
<dbReference type="InterPro" id="IPR023214">
    <property type="entry name" value="HAD_sf"/>
</dbReference>
<dbReference type="InterPro" id="IPR006357">
    <property type="entry name" value="HAD-SF_hydro_IIA"/>
</dbReference>
<accession>A0A975P606</accession>
<dbReference type="InterPro" id="IPR006356">
    <property type="entry name" value="HAD-SF_hydro_IIA_hyp3"/>
</dbReference>
<dbReference type="Pfam" id="PF13344">
    <property type="entry name" value="Hydrolase_6"/>
    <property type="match status" value="1"/>
</dbReference>
<dbReference type="PANTHER" id="PTHR19288:SF90">
    <property type="entry name" value="OS08G0542600 PROTEIN"/>
    <property type="match status" value="1"/>
</dbReference>
<name>A0A975P606_9RHOB</name>
<dbReference type="CDD" id="cd07525">
    <property type="entry name" value="HAD_like"/>
    <property type="match status" value="1"/>
</dbReference>